<proteinExistence type="predicted"/>
<dbReference type="Proteomes" id="UP000011668">
    <property type="component" value="Unassembled WGS sequence"/>
</dbReference>
<comment type="caution">
    <text evidence="1">The sequence shown here is derived from an EMBL/GenBank/DDBJ whole genome shotgun (WGS) entry which is preliminary data.</text>
</comment>
<evidence type="ECO:0000313" key="1">
    <source>
        <dbReference type="EMBL" id="ELU39704.1"/>
    </source>
</evidence>
<organism evidence="1 2">
    <name type="scientific">Thanatephorus cucumeris (strain AG1-IA)</name>
    <name type="common">Rice sheath blight fungus</name>
    <name type="synonym">Rhizoctonia solani</name>
    <dbReference type="NCBI Taxonomy" id="983506"/>
    <lineage>
        <taxon>Eukaryota</taxon>
        <taxon>Fungi</taxon>
        <taxon>Dikarya</taxon>
        <taxon>Basidiomycota</taxon>
        <taxon>Agaricomycotina</taxon>
        <taxon>Agaricomycetes</taxon>
        <taxon>Cantharellales</taxon>
        <taxon>Ceratobasidiaceae</taxon>
        <taxon>Rhizoctonia</taxon>
        <taxon>Rhizoctonia solani AG-1</taxon>
    </lineage>
</organism>
<dbReference type="AlphaFoldDB" id="L8WTL7"/>
<evidence type="ECO:0000313" key="2">
    <source>
        <dbReference type="Proteomes" id="UP000011668"/>
    </source>
</evidence>
<dbReference type="HOGENOM" id="CLU_3015826_0_0_1"/>
<dbReference type="EMBL" id="AFRT01001647">
    <property type="protein sequence ID" value="ELU39704.1"/>
    <property type="molecule type" value="Genomic_DNA"/>
</dbReference>
<name>L8WTL7_THACA</name>
<accession>L8WTL7</accession>
<reference evidence="1 2" key="1">
    <citation type="journal article" date="2013" name="Nat. Commun.">
        <title>The evolution and pathogenic mechanisms of the rice sheath blight pathogen.</title>
        <authorList>
            <person name="Zheng A."/>
            <person name="Lin R."/>
            <person name="Xu L."/>
            <person name="Qin P."/>
            <person name="Tang C."/>
            <person name="Ai P."/>
            <person name="Zhang D."/>
            <person name="Liu Y."/>
            <person name="Sun Z."/>
            <person name="Feng H."/>
            <person name="Wang Y."/>
            <person name="Chen Y."/>
            <person name="Liang X."/>
            <person name="Fu R."/>
            <person name="Li Q."/>
            <person name="Zhang J."/>
            <person name="Yu X."/>
            <person name="Xie Z."/>
            <person name="Ding L."/>
            <person name="Guan P."/>
            <person name="Tang J."/>
            <person name="Liang Y."/>
            <person name="Wang S."/>
            <person name="Deng Q."/>
            <person name="Li S."/>
            <person name="Zhu J."/>
            <person name="Wang L."/>
            <person name="Liu H."/>
            <person name="Li P."/>
        </authorList>
    </citation>
    <scope>NUCLEOTIDE SEQUENCE [LARGE SCALE GENOMIC DNA]</scope>
    <source>
        <strain evidence="2">AG-1 IA</strain>
    </source>
</reference>
<protein>
    <submittedName>
        <fullName evidence="1">Uncharacterized protein</fullName>
    </submittedName>
</protein>
<gene>
    <name evidence="1" type="ORF">AG1IA_06265</name>
</gene>
<sequence>MGSRDLRKSLPHPKFRALLGVLKGFSRGALSTFIRSISDDLIVLSLEMRRKGWLGQ</sequence>
<keyword evidence="2" id="KW-1185">Reference proteome</keyword>